<gene>
    <name evidence="8" type="ORF">SE17_40650</name>
</gene>
<accession>A0A0P9EUM2</accession>
<evidence type="ECO:0000313" key="9">
    <source>
        <dbReference type="Proteomes" id="UP000050509"/>
    </source>
</evidence>
<dbReference type="InterPro" id="IPR036388">
    <property type="entry name" value="WH-like_DNA-bd_sf"/>
</dbReference>
<name>A0A0P9EUM2_9CHLR</name>
<dbReference type="NCBIfam" id="TIGR02937">
    <property type="entry name" value="sigma70-ECF"/>
    <property type="match status" value="1"/>
</dbReference>
<feature type="domain" description="RNA polymerase sigma factor 70 region 4 type 2" evidence="7">
    <location>
        <begin position="119"/>
        <end position="169"/>
    </location>
</feature>
<dbReference type="GO" id="GO:0003677">
    <property type="term" value="F:DNA binding"/>
    <property type="evidence" value="ECO:0007669"/>
    <property type="project" value="UniProtKB-KW"/>
</dbReference>
<dbReference type="CDD" id="cd06171">
    <property type="entry name" value="Sigma70_r4"/>
    <property type="match status" value="1"/>
</dbReference>
<evidence type="ECO:0000256" key="3">
    <source>
        <dbReference type="ARBA" id="ARBA00023082"/>
    </source>
</evidence>
<dbReference type="SUPFAM" id="SSF88659">
    <property type="entry name" value="Sigma3 and sigma4 domains of RNA polymerase sigma factors"/>
    <property type="match status" value="1"/>
</dbReference>
<dbReference type="PANTHER" id="PTHR43133">
    <property type="entry name" value="RNA POLYMERASE ECF-TYPE SIGMA FACTO"/>
    <property type="match status" value="1"/>
</dbReference>
<evidence type="ECO:0000259" key="7">
    <source>
        <dbReference type="Pfam" id="PF08281"/>
    </source>
</evidence>
<dbReference type="PANTHER" id="PTHR43133:SF8">
    <property type="entry name" value="RNA POLYMERASE SIGMA FACTOR HI_1459-RELATED"/>
    <property type="match status" value="1"/>
</dbReference>
<keyword evidence="5" id="KW-0804">Transcription</keyword>
<keyword evidence="3" id="KW-0731">Sigma factor</keyword>
<dbReference type="AlphaFoldDB" id="A0A0P9EUM2"/>
<dbReference type="EMBL" id="LJCR01003074">
    <property type="protein sequence ID" value="KPV47959.1"/>
    <property type="molecule type" value="Genomic_DNA"/>
</dbReference>
<sequence length="177" mass="19548">MQGGASEQAMRADLRTLDALYRRYRGPIQQFLFQMCGSADIAEELTQVTFVKACAGLLSFRGECSISSWLFRIARNAYLDSLRRPDPRRIETDELLAIPDGAPLGDPVRAYAAAEQRSQIALALAQLPERHRTILLLRDAEGLAYAEIADVLGISMAAVKVNLFRARAAVRAAYTAF</sequence>
<dbReference type="GO" id="GO:0016987">
    <property type="term" value="F:sigma factor activity"/>
    <property type="evidence" value="ECO:0007669"/>
    <property type="project" value="UniProtKB-KW"/>
</dbReference>
<proteinExistence type="inferred from homology"/>
<dbReference type="InterPro" id="IPR014284">
    <property type="entry name" value="RNA_pol_sigma-70_dom"/>
</dbReference>
<keyword evidence="9" id="KW-1185">Reference proteome</keyword>
<dbReference type="InterPro" id="IPR039425">
    <property type="entry name" value="RNA_pol_sigma-70-like"/>
</dbReference>
<evidence type="ECO:0000256" key="1">
    <source>
        <dbReference type="ARBA" id="ARBA00010641"/>
    </source>
</evidence>
<dbReference type="Gene3D" id="1.10.10.10">
    <property type="entry name" value="Winged helix-like DNA-binding domain superfamily/Winged helix DNA-binding domain"/>
    <property type="match status" value="1"/>
</dbReference>
<evidence type="ECO:0000256" key="5">
    <source>
        <dbReference type="ARBA" id="ARBA00023163"/>
    </source>
</evidence>
<keyword evidence="2" id="KW-0805">Transcription regulation</keyword>
<reference evidence="8 9" key="1">
    <citation type="submission" date="2015-09" db="EMBL/GenBank/DDBJ databases">
        <title>Draft genome sequence of Kouleothrix aurantiaca JCM 19913.</title>
        <authorList>
            <person name="Hemp J."/>
        </authorList>
    </citation>
    <scope>NUCLEOTIDE SEQUENCE [LARGE SCALE GENOMIC DNA]</scope>
    <source>
        <strain evidence="8 9">COM-B</strain>
    </source>
</reference>
<evidence type="ECO:0000313" key="8">
    <source>
        <dbReference type="EMBL" id="KPV47959.1"/>
    </source>
</evidence>
<evidence type="ECO:0000259" key="6">
    <source>
        <dbReference type="Pfam" id="PF04542"/>
    </source>
</evidence>
<comment type="caution">
    <text evidence="8">The sequence shown here is derived from an EMBL/GenBank/DDBJ whole genome shotgun (WGS) entry which is preliminary data.</text>
</comment>
<dbReference type="GO" id="GO:0006352">
    <property type="term" value="P:DNA-templated transcription initiation"/>
    <property type="evidence" value="ECO:0007669"/>
    <property type="project" value="InterPro"/>
</dbReference>
<feature type="non-terminal residue" evidence="8">
    <location>
        <position position="177"/>
    </location>
</feature>
<dbReference type="SUPFAM" id="SSF88946">
    <property type="entry name" value="Sigma2 domain of RNA polymerase sigma factors"/>
    <property type="match status" value="1"/>
</dbReference>
<feature type="domain" description="RNA polymerase sigma-70 region 2" evidence="6">
    <location>
        <begin position="20"/>
        <end position="84"/>
    </location>
</feature>
<keyword evidence="4" id="KW-0238">DNA-binding</keyword>
<dbReference type="Pfam" id="PF04542">
    <property type="entry name" value="Sigma70_r2"/>
    <property type="match status" value="1"/>
</dbReference>
<evidence type="ECO:0000256" key="4">
    <source>
        <dbReference type="ARBA" id="ARBA00023125"/>
    </source>
</evidence>
<dbReference type="Pfam" id="PF08281">
    <property type="entry name" value="Sigma70_r4_2"/>
    <property type="match status" value="1"/>
</dbReference>
<dbReference type="InterPro" id="IPR013325">
    <property type="entry name" value="RNA_pol_sigma_r2"/>
</dbReference>
<evidence type="ECO:0000256" key="2">
    <source>
        <dbReference type="ARBA" id="ARBA00023015"/>
    </source>
</evidence>
<evidence type="ECO:0008006" key="10">
    <source>
        <dbReference type="Google" id="ProtNLM"/>
    </source>
</evidence>
<dbReference type="Proteomes" id="UP000050509">
    <property type="component" value="Unassembled WGS sequence"/>
</dbReference>
<dbReference type="InterPro" id="IPR013324">
    <property type="entry name" value="RNA_pol_sigma_r3/r4-like"/>
</dbReference>
<protein>
    <recommendedName>
        <fullName evidence="10">RNA polymerase sigma factor</fullName>
    </recommendedName>
</protein>
<organism evidence="8 9">
    <name type="scientific">Kouleothrix aurantiaca</name>
    <dbReference type="NCBI Taxonomy" id="186479"/>
    <lineage>
        <taxon>Bacteria</taxon>
        <taxon>Bacillati</taxon>
        <taxon>Chloroflexota</taxon>
        <taxon>Chloroflexia</taxon>
        <taxon>Chloroflexales</taxon>
        <taxon>Roseiflexineae</taxon>
        <taxon>Roseiflexaceae</taxon>
        <taxon>Kouleothrix</taxon>
    </lineage>
</organism>
<dbReference type="Gene3D" id="1.10.1740.10">
    <property type="match status" value="1"/>
</dbReference>
<dbReference type="InterPro" id="IPR013249">
    <property type="entry name" value="RNA_pol_sigma70_r4_t2"/>
</dbReference>
<dbReference type="InterPro" id="IPR007627">
    <property type="entry name" value="RNA_pol_sigma70_r2"/>
</dbReference>
<comment type="similarity">
    <text evidence="1">Belongs to the sigma-70 factor family. ECF subfamily.</text>
</comment>